<dbReference type="EMBL" id="JAGGMS010000001">
    <property type="protein sequence ID" value="MBP2179564.1"/>
    <property type="molecule type" value="Genomic_DNA"/>
</dbReference>
<dbReference type="RefSeq" id="WP_209663268.1">
    <property type="nucleotide sequence ID" value="NZ_JAGGMS010000001.1"/>
</dbReference>
<organism evidence="1 2">
    <name type="scientific">Amycolatopsis magusensis</name>
    <dbReference type="NCBI Taxonomy" id="882444"/>
    <lineage>
        <taxon>Bacteria</taxon>
        <taxon>Bacillati</taxon>
        <taxon>Actinomycetota</taxon>
        <taxon>Actinomycetes</taxon>
        <taxon>Pseudonocardiales</taxon>
        <taxon>Pseudonocardiaceae</taxon>
        <taxon>Amycolatopsis</taxon>
    </lineage>
</organism>
<name>A0ABS4PJG4_9PSEU</name>
<evidence type="ECO:0000313" key="2">
    <source>
        <dbReference type="Proteomes" id="UP000741013"/>
    </source>
</evidence>
<evidence type="ECO:0000313" key="1">
    <source>
        <dbReference type="EMBL" id="MBP2179564.1"/>
    </source>
</evidence>
<keyword evidence="2" id="KW-1185">Reference proteome</keyword>
<dbReference type="Proteomes" id="UP000741013">
    <property type="component" value="Unassembled WGS sequence"/>
</dbReference>
<accession>A0ABS4PJG4</accession>
<protein>
    <submittedName>
        <fullName evidence="1">Uncharacterized protein</fullName>
    </submittedName>
</protein>
<proteinExistence type="predicted"/>
<comment type="caution">
    <text evidence="1">The sequence shown here is derived from an EMBL/GenBank/DDBJ whole genome shotgun (WGS) entry which is preliminary data.</text>
</comment>
<reference evidence="1 2" key="1">
    <citation type="submission" date="2021-03" db="EMBL/GenBank/DDBJ databases">
        <title>Sequencing the genomes of 1000 actinobacteria strains.</title>
        <authorList>
            <person name="Klenk H.-P."/>
        </authorList>
    </citation>
    <scope>NUCLEOTIDE SEQUENCE [LARGE SCALE GENOMIC DNA]</scope>
    <source>
        <strain evidence="1 2">DSM 45510</strain>
    </source>
</reference>
<gene>
    <name evidence="1" type="ORF">JOM49_001090</name>
</gene>
<sequence>MTAHPDSPGLLEYLCSLDVPTLAALLHEQAERDPDLGERLRERAVELAEADGVADGEHGIEPVLDTLQRLLDAGTRADLAPLAKRAMDKIGDAFARGEDTAGQLRRAVGLYARACVAHPPAPEVLADWILSVAFDRPGWPVLDLRAFAKSLGDKGLARIKSFVDKSADDDPRRSLVAARLREELAEISGDVDALVAILSAKPPSREVSLRIVRVLRDAGRHSEAIAHAAKALVRGKGPVVRAQVPETPPAEPPPPPPVPVVEPADLGELLEAEKYDEAWEIARQEQTPLADKLRVAEFREREHPADVLPVYREHVAELIAYGDAGHYRHAAKQLRKLRGLYRRAGVAGEFGEYLTVLLEEHKRKTRLIAEIRNARIALPKAQR</sequence>